<dbReference type="GO" id="GO:0102559">
    <property type="term" value="F:peptide chain release factor N(5)-glutamine methyltransferase activity"/>
    <property type="evidence" value="ECO:0007669"/>
    <property type="project" value="UniProtKB-EC"/>
</dbReference>
<dbReference type="SUPFAM" id="SSF53335">
    <property type="entry name" value="S-adenosyl-L-methionine-dependent methyltransferases"/>
    <property type="match status" value="1"/>
</dbReference>
<dbReference type="Pfam" id="PF05175">
    <property type="entry name" value="MTS"/>
    <property type="match status" value="1"/>
</dbReference>
<keyword evidence="2 5" id="KW-0808">Transferase</keyword>
<dbReference type="InterPro" id="IPR019874">
    <property type="entry name" value="RF_methyltr_PrmC"/>
</dbReference>
<dbReference type="PANTHER" id="PTHR18895">
    <property type="entry name" value="HEMK METHYLTRANSFERASE"/>
    <property type="match status" value="1"/>
</dbReference>
<feature type="binding site" evidence="5">
    <location>
        <position position="185"/>
    </location>
    <ligand>
        <name>S-adenosyl-L-methionine</name>
        <dbReference type="ChEBI" id="CHEBI:59789"/>
    </ligand>
</feature>
<feature type="domain" description="Release factor glutamine methyltransferase N-terminal" evidence="7">
    <location>
        <begin position="25"/>
        <end position="74"/>
    </location>
</feature>
<dbReference type="NCBIfam" id="TIGR03534">
    <property type="entry name" value="RF_mod_PrmC"/>
    <property type="match status" value="1"/>
</dbReference>
<evidence type="ECO:0000256" key="3">
    <source>
        <dbReference type="ARBA" id="ARBA00022691"/>
    </source>
</evidence>
<dbReference type="NCBIfam" id="TIGR00536">
    <property type="entry name" value="hemK_fam"/>
    <property type="match status" value="1"/>
</dbReference>
<evidence type="ECO:0000259" key="7">
    <source>
        <dbReference type="Pfam" id="PF17827"/>
    </source>
</evidence>
<dbReference type="GO" id="GO:0032259">
    <property type="term" value="P:methylation"/>
    <property type="evidence" value="ECO:0007669"/>
    <property type="project" value="UniProtKB-KW"/>
</dbReference>
<dbReference type="EMBL" id="JACSPP010000001">
    <property type="protein sequence ID" value="MBD8038966.1"/>
    <property type="molecule type" value="Genomic_DNA"/>
</dbReference>
<dbReference type="Pfam" id="PF17827">
    <property type="entry name" value="PrmC_N"/>
    <property type="match status" value="1"/>
</dbReference>
<gene>
    <name evidence="5 8" type="primary">prmC</name>
    <name evidence="8" type="ORF">H9625_00630</name>
</gene>
<evidence type="ECO:0000256" key="2">
    <source>
        <dbReference type="ARBA" id="ARBA00022679"/>
    </source>
</evidence>
<keyword evidence="1 5" id="KW-0489">Methyltransferase</keyword>
<dbReference type="InterPro" id="IPR050320">
    <property type="entry name" value="N5-glutamine_MTase"/>
</dbReference>
<evidence type="ECO:0000259" key="6">
    <source>
        <dbReference type="Pfam" id="PF05175"/>
    </source>
</evidence>
<comment type="similarity">
    <text evidence="5">Belongs to the protein N5-glutamine methyltransferase family. PrmC subfamily.</text>
</comment>
<keyword evidence="9" id="KW-1185">Reference proteome</keyword>
<accession>A0ABR8Y490</accession>
<feature type="domain" description="Methyltransferase small" evidence="6">
    <location>
        <begin position="111"/>
        <end position="193"/>
    </location>
</feature>
<comment type="caution">
    <text evidence="8">The sequence shown here is derived from an EMBL/GenBank/DDBJ whole genome shotgun (WGS) entry which is preliminary data.</text>
</comment>
<protein>
    <recommendedName>
        <fullName evidence="5">Release factor glutamine methyltransferase</fullName>
        <shortName evidence="5">RF MTase</shortName>
        <ecNumber evidence="5">2.1.1.297</ecNumber>
    </recommendedName>
    <alternativeName>
        <fullName evidence="5">N5-glutamine methyltransferase PrmC</fullName>
    </alternativeName>
    <alternativeName>
        <fullName evidence="5">Protein-(glutamine-N5) MTase PrmC</fullName>
    </alternativeName>
    <alternativeName>
        <fullName evidence="5">Protein-glutamine N-methyltransferase PrmC</fullName>
    </alternativeName>
</protein>
<reference evidence="8 9" key="1">
    <citation type="submission" date="2020-08" db="EMBL/GenBank/DDBJ databases">
        <title>A Genomic Blueprint of the Chicken Gut Microbiome.</title>
        <authorList>
            <person name="Gilroy R."/>
            <person name="Ravi A."/>
            <person name="Getino M."/>
            <person name="Pursley I."/>
            <person name="Horton D.L."/>
            <person name="Alikhan N.-F."/>
            <person name="Baker D."/>
            <person name="Gharbi K."/>
            <person name="Hall N."/>
            <person name="Watson M."/>
            <person name="Adriaenssens E.M."/>
            <person name="Foster-Nyarko E."/>
            <person name="Jarju S."/>
            <person name="Secka A."/>
            <person name="Antonio M."/>
            <person name="Oren A."/>
            <person name="Chaudhuri R."/>
            <person name="La Ragione R.M."/>
            <person name="Hildebrand F."/>
            <person name="Pallen M.J."/>
        </authorList>
    </citation>
    <scope>NUCLEOTIDE SEQUENCE [LARGE SCALE GENOMIC DNA]</scope>
    <source>
        <strain evidence="8 9">Sa1CVN1</strain>
    </source>
</reference>
<dbReference type="Gene3D" id="3.40.50.150">
    <property type="entry name" value="Vaccinia Virus protein VP39"/>
    <property type="match status" value="1"/>
</dbReference>
<dbReference type="PANTHER" id="PTHR18895:SF74">
    <property type="entry name" value="MTRF1L RELEASE FACTOR GLUTAMINE METHYLTRANSFERASE"/>
    <property type="match status" value="1"/>
</dbReference>
<sequence length="280" mass="31658">MHPLYTYIIQSLSGLYPDLEVKALAKGILTDVFGFSAVDLYAGKDRNFSTKEREKLEDILSRLKRFEPFQYITGETFFLGHPFYVTHDVLVPRPETAELVEWIVRDYASQEGLRVLDIGTGSGCIAVSLARLLPRSSVLAWDVSEAALSVARRNAARNGVNVECVRVDVLSHIVAMPDADIWVSNPPYIREQEKASMDRNVLDWEPGLALFVPDNDPLLFYRKIAELGSKHLSSSGVLYYEINQAYGRETVELLRSMGYRNVELRKDLSGNDRMVKAERP</sequence>
<dbReference type="EC" id="2.1.1.297" evidence="5"/>
<dbReference type="RefSeq" id="WP_191762733.1">
    <property type="nucleotide sequence ID" value="NZ_JACSPP010000001.1"/>
</dbReference>
<comment type="catalytic activity">
    <reaction evidence="4 5">
        <text>L-glutaminyl-[peptide chain release factor] + S-adenosyl-L-methionine = N(5)-methyl-L-glutaminyl-[peptide chain release factor] + S-adenosyl-L-homocysteine + H(+)</text>
        <dbReference type="Rhea" id="RHEA:42896"/>
        <dbReference type="Rhea" id="RHEA-COMP:10271"/>
        <dbReference type="Rhea" id="RHEA-COMP:10272"/>
        <dbReference type="ChEBI" id="CHEBI:15378"/>
        <dbReference type="ChEBI" id="CHEBI:30011"/>
        <dbReference type="ChEBI" id="CHEBI:57856"/>
        <dbReference type="ChEBI" id="CHEBI:59789"/>
        <dbReference type="ChEBI" id="CHEBI:61891"/>
        <dbReference type="EC" id="2.1.1.297"/>
    </reaction>
</comment>
<feature type="binding site" evidence="5">
    <location>
        <begin position="119"/>
        <end position="123"/>
    </location>
    <ligand>
        <name>S-adenosyl-L-methionine</name>
        <dbReference type="ChEBI" id="CHEBI:59789"/>
    </ligand>
</feature>
<dbReference type="HAMAP" id="MF_02126">
    <property type="entry name" value="RF_methyltr_PrmC"/>
    <property type="match status" value="1"/>
</dbReference>
<evidence type="ECO:0000256" key="5">
    <source>
        <dbReference type="HAMAP-Rule" id="MF_02126"/>
    </source>
</evidence>
<evidence type="ECO:0000313" key="9">
    <source>
        <dbReference type="Proteomes" id="UP000620874"/>
    </source>
</evidence>
<comment type="caution">
    <text evidence="5">Lacks conserved residue(s) required for the propagation of feature annotation.</text>
</comment>
<dbReference type="InterPro" id="IPR007848">
    <property type="entry name" value="Small_mtfrase_dom"/>
</dbReference>
<dbReference type="CDD" id="cd02440">
    <property type="entry name" value="AdoMet_MTases"/>
    <property type="match status" value="1"/>
</dbReference>
<feature type="binding site" evidence="5">
    <location>
        <begin position="185"/>
        <end position="188"/>
    </location>
    <ligand>
        <name>substrate</name>
    </ligand>
</feature>
<dbReference type="InterPro" id="IPR004556">
    <property type="entry name" value="HemK-like"/>
</dbReference>
<dbReference type="Gene3D" id="1.10.8.10">
    <property type="entry name" value="DNA helicase RuvA subunit, C-terminal domain"/>
    <property type="match status" value="1"/>
</dbReference>
<feature type="binding site" evidence="5">
    <location>
        <position position="142"/>
    </location>
    <ligand>
        <name>S-adenosyl-L-methionine</name>
        <dbReference type="ChEBI" id="CHEBI:59789"/>
    </ligand>
</feature>
<evidence type="ECO:0000313" key="8">
    <source>
        <dbReference type="EMBL" id="MBD8038966.1"/>
    </source>
</evidence>
<dbReference type="Proteomes" id="UP000620874">
    <property type="component" value="Unassembled WGS sequence"/>
</dbReference>
<dbReference type="InterPro" id="IPR040758">
    <property type="entry name" value="PrmC_N"/>
</dbReference>
<organism evidence="8 9">
    <name type="scientific">Phocaeicola intestinalis</name>
    <dbReference type="NCBI Taxonomy" id="2762212"/>
    <lineage>
        <taxon>Bacteria</taxon>
        <taxon>Pseudomonadati</taxon>
        <taxon>Bacteroidota</taxon>
        <taxon>Bacteroidia</taxon>
        <taxon>Bacteroidales</taxon>
        <taxon>Bacteroidaceae</taxon>
        <taxon>Phocaeicola</taxon>
    </lineage>
</organism>
<keyword evidence="3 5" id="KW-0949">S-adenosyl-L-methionine</keyword>
<evidence type="ECO:0000256" key="1">
    <source>
        <dbReference type="ARBA" id="ARBA00022603"/>
    </source>
</evidence>
<dbReference type="InterPro" id="IPR029063">
    <property type="entry name" value="SAM-dependent_MTases_sf"/>
</dbReference>
<name>A0ABR8Y490_9BACT</name>
<comment type="function">
    <text evidence="5">Methylates the class 1 translation termination release factors RF1/PrfA and RF2/PrfB on the glutamine residue of the universally conserved GGQ motif.</text>
</comment>
<proteinExistence type="inferred from homology"/>
<evidence type="ECO:0000256" key="4">
    <source>
        <dbReference type="ARBA" id="ARBA00048391"/>
    </source>
</evidence>